<sequence length="71" mass="8444">MNNQRIKARIIIIYDPIILIKQLCLLPLITQLRRSQQMIATCKKTVLPPPSSERWDQIANNNWTYTYLPYQ</sequence>
<reference evidence="1" key="1">
    <citation type="submission" date="2019-06" db="EMBL/GenBank/DDBJ databases">
        <authorList>
            <person name="Zheng W."/>
        </authorList>
    </citation>
    <scope>NUCLEOTIDE SEQUENCE</scope>
    <source>
        <strain evidence="1">QDHG01</strain>
    </source>
</reference>
<accession>A0A8J8NGN4</accession>
<keyword evidence="2" id="KW-1185">Reference proteome</keyword>
<evidence type="ECO:0000313" key="1">
    <source>
        <dbReference type="EMBL" id="TNV74667.1"/>
    </source>
</evidence>
<proteinExistence type="predicted"/>
<protein>
    <submittedName>
        <fullName evidence="1">Uncharacterized protein</fullName>
    </submittedName>
</protein>
<name>A0A8J8NGN4_HALGN</name>
<dbReference type="Proteomes" id="UP000785679">
    <property type="component" value="Unassembled WGS sequence"/>
</dbReference>
<evidence type="ECO:0000313" key="2">
    <source>
        <dbReference type="Proteomes" id="UP000785679"/>
    </source>
</evidence>
<organism evidence="1 2">
    <name type="scientific">Halteria grandinella</name>
    <dbReference type="NCBI Taxonomy" id="5974"/>
    <lineage>
        <taxon>Eukaryota</taxon>
        <taxon>Sar</taxon>
        <taxon>Alveolata</taxon>
        <taxon>Ciliophora</taxon>
        <taxon>Intramacronucleata</taxon>
        <taxon>Spirotrichea</taxon>
        <taxon>Stichotrichia</taxon>
        <taxon>Sporadotrichida</taxon>
        <taxon>Halteriidae</taxon>
        <taxon>Halteria</taxon>
    </lineage>
</organism>
<comment type="caution">
    <text evidence="1">The sequence shown here is derived from an EMBL/GenBank/DDBJ whole genome shotgun (WGS) entry which is preliminary data.</text>
</comment>
<dbReference type="EMBL" id="RRYP01016730">
    <property type="protein sequence ID" value="TNV74667.1"/>
    <property type="molecule type" value="Genomic_DNA"/>
</dbReference>
<gene>
    <name evidence="1" type="ORF">FGO68_gene12052</name>
</gene>
<dbReference type="AlphaFoldDB" id="A0A8J8NGN4"/>